<keyword evidence="1" id="KW-0472">Membrane</keyword>
<dbReference type="AlphaFoldDB" id="A0AA86QA30"/>
<organism evidence="2">
    <name type="scientific">Hexamita inflata</name>
    <dbReference type="NCBI Taxonomy" id="28002"/>
    <lineage>
        <taxon>Eukaryota</taxon>
        <taxon>Metamonada</taxon>
        <taxon>Diplomonadida</taxon>
        <taxon>Hexamitidae</taxon>
        <taxon>Hexamitinae</taxon>
        <taxon>Hexamita</taxon>
    </lineage>
</organism>
<proteinExistence type="predicted"/>
<evidence type="ECO:0000256" key="1">
    <source>
        <dbReference type="SAM" id="Phobius"/>
    </source>
</evidence>
<comment type="caution">
    <text evidence="2">The sequence shown here is derived from an EMBL/GenBank/DDBJ whole genome shotgun (WGS) entry which is preliminary data.</text>
</comment>
<dbReference type="Proteomes" id="UP001642409">
    <property type="component" value="Unassembled WGS sequence"/>
</dbReference>
<gene>
    <name evidence="2" type="ORF">HINF_LOCUS36759</name>
    <name evidence="3" type="ORF">HINF_LOCUS41144</name>
</gene>
<feature type="transmembrane region" description="Helical" evidence="1">
    <location>
        <begin position="40"/>
        <end position="60"/>
    </location>
</feature>
<accession>A0AA86QA30</accession>
<evidence type="ECO:0000313" key="2">
    <source>
        <dbReference type="EMBL" id="CAI9949114.1"/>
    </source>
</evidence>
<keyword evidence="4" id="KW-1185">Reference proteome</keyword>
<reference evidence="2" key="1">
    <citation type="submission" date="2023-06" db="EMBL/GenBank/DDBJ databases">
        <authorList>
            <person name="Kurt Z."/>
        </authorList>
    </citation>
    <scope>NUCLEOTIDE SEQUENCE</scope>
</reference>
<evidence type="ECO:0000313" key="3">
    <source>
        <dbReference type="EMBL" id="CAL6045556.1"/>
    </source>
</evidence>
<reference evidence="3 4" key="2">
    <citation type="submission" date="2024-07" db="EMBL/GenBank/DDBJ databases">
        <authorList>
            <person name="Akdeniz Z."/>
        </authorList>
    </citation>
    <scope>NUCLEOTIDE SEQUENCE [LARGE SCALE GENOMIC DNA]</scope>
</reference>
<dbReference type="EMBL" id="CAXDID020000164">
    <property type="protein sequence ID" value="CAL6045556.1"/>
    <property type="molecule type" value="Genomic_DNA"/>
</dbReference>
<keyword evidence="1" id="KW-1133">Transmembrane helix</keyword>
<protein>
    <submittedName>
        <fullName evidence="3">Hypothetical_protein</fullName>
    </submittedName>
</protein>
<keyword evidence="1" id="KW-0812">Transmembrane</keyword>
<name>A0AA86QA30_9EUKA</name>
<sequence length="99" mass="11854">MSYEYCYYSESACYQVCMKKYCKHKMYQDVYCCSDMPNDWIFWVCVFGAFCVILVIAYMLDLCIKRKRNQYQKLPVIETNELLTQQSVEPYSVLNSEIV</sequence>
<evidence type="ECO:0000313" key="4">
    <source>
        <dbReference type="Proteomes" id="UP001642409"/>
    </source>
</evidence>
<dbReference type="EMBL" id="CATOUU010000793">
    <property type="protein sequence ID" value="CAI9949114.1"/>
    <property type="molecule type" value="Genomic_DNA"/>
</dbReference>